<feature type="domain" description="Helicase ATP-binding" evidence="13">
    <location>
        <begin position="144"/>
        <end position="310"/>
    </location>
</feature>
<keyword evidence="8 12" id="KW-0067">ATP-binding</keyword>
<dbReference type="STRING" id="545694.TREPR_2605"/>
<feature type="binding site" evidence="12">
    <location>
        <position position="367"/>
    </location>
    <ligand>
        <name>Zn(2+)</name>
        <dbReference type="ChEBI" id="CHEBI:29105"/>
        <label>1</label>
    </ligand>
</feature>
<dbReference type="PANTHER" id="PTHR30580:SF0">
    <property type="entry name" value="PRIMOSOMAL PROTEIN N"/>
    <property type="match status" value="1"/>
</dbReference>
<dbReference type="SUPFAM" id="SSF52540">
    <property type="entry name" value="P-loop containing nucleoside triphosphate hydrolases"/>
    <property type="match status" value="1"/>
</dbReference>
<protein>
    <recommendedName>
        <fullName evidence="12">Replication restart protein PriA</fullName>
    </recommendedName>
    <alternativeName>
        <fullName evidence="12">ATP-dependent DNA helicase PriA</fullName>
        <ecNumber evidence="12">5.6.2.4</ecNumber>
    </alternativeName>
    <alternativeName>
        <fullName evidence="12">DNA 3'-5' helicase PriA</fullName>
    </alternativeName>
</protein>
<dbReference type="GO" id="GO:0003677">
    <property type="term" value="F:DNA binding"/>
    <property type="evidence" value="ECO:0007669"/>
    <property type="project" value="UniProtKB-UniRule"/>
</dbReference>
<proteinExistence type="inferred from homology"/>
<evidence type="ECO:0000313" key="14">
    <source>
        <dbReference type="EMBL" id="AEF85167.1"/>
    </source>
</evidence>
<dbReference type="GO" id="GO:0008270">
    <property type="term" value="F:zinc ion binding"/>
    <property type="evidence" value="ECO:0007669"/>
    <property type="project" value="UniProtKB-UniRule"/>
</dbReference>
<feature type="binding site" evidence="12">
    <location>
        <position position="397"/>
    </location>
    <ligand>
        <name>Zn(2+)</name>
        <dbReference type="ChEBI" id="CHEBI:29105"/>
        <label>2</label>
    </ligand>
</feature>
<dbReference type="InterPro" id="IPR042115">
    <property type="entry name" value="PriA_3primeBD_sf"/>
</dbReference>
<dbReference type="GO" id="GO:0006310">
    <property type="term" value="P:DNA recombination"/>
    <property type="evidence" value="ECO:0007669"/>
    <property type="project" value="InterPro"/>
</dbReference>
<dbReference type="SMART" id="SM00487">
    <property type="entry name" value="DEXDc"/>
    <property type="match status" value="1"/>
</dbReference>
<evidence type="ECO:0000256" key="12">
    <source>
        <dbReference type="HAMAP-Rule" id="MF_00983"/>
    </source>
</evidence>
<dbReference type="GO" id="GO:0005524">
    <property type="term" value="F:ATP binding"/>
    <property type="evidence" value="ECO:0007669"/>
    <property type="project" value="UniProtKB-UniRule"/>
</dbReference>
<dbReference type="Pfam" id="PF00271">
    <property type="entry name" value="Helicase_C"/>
    <property type="match status" value="1"/>
</dbReference>
<dbReference type="RefSeq" id="WP_015707616.1">
    <property type="nucleotide sequence ID" value="NC_015578.1"/>
</dbReference>
<dbReference type="Proteomes" id="UP000009223">
    <property type="component" value="Chromosome"/>
</dbReference>
<evidence type="ECO:0000256" key="8">
    <source>
        <dbReference type="ARBA" id="ARBA00022840"/>
    </source>
</evidence>
<dbReference type="Pfam" id="PF00270">
    <property type="entry name" value="DEAD"/>
    <property type="match status" value="1"/>
</dbReference>
<dbReference type="CDD" id="cd17929">
    <property type="entry name" value="DEXHc_priA"/>
    <property type="match status" value="1"/>
</dbReference>
<keyword evidence="9 12" id="KW-0238">DNA-binding</keyword>
<dbReference type="AlphaFoldDB" id="F5YGI2"/>
<gene>
    <name evidence="12 14" type="primary">priA</name>
    <name evidence="14" type="ordered locus">TREPR_2605</name>
</gene>
<dbReference type="GO" id="GO:0006270">
    <property type="term" value="P:DNA replication initiation"/>
    <property type="evidence" value="ECO:0007669"/>
    <property type="project" value="TreeGrafter"/>
</dbReference>
<evidence type="ECO:0000256" key="3">
    <source>
        <dbReference type="ARBA" id="ARBA00022723"/>
    </source>
</evidence>
<comment type="subunit">
    <text evidence="12">Component of the replication restart primosome.</text>
</comment>
<dbReference type="InterPro" id="IPR027417">
    <property type="entry name" value="P-loop_NTPase"/>
</dbReference>
<dbReference type="Pfam" id="PF18074">
    <property type="entry name" value="PriA_C"/>
    <property type="match status" value="1"/>
</dbReference>
<dbReference type="InterPro" id="IPR040498">
    <property type="entry name" value="PriA_CRR"/>
</dbReference>
<evidence type="ECO:0000259" key="13">
    <source>
        <dbReference type="PROSITE" id="PS51192"/>
    </source>
</evidence>
<keyword evidence="2 12" id="KW-0235">DNA replication</keyword>
<dbReference type="PROSITE" id="PS51192">
    <property type="entry name" value="HELICASE_ATP_BIND_1"/>
    <property type="match status" value="1"/>
</dbReference>
<sequence length="661" mass="71850">MADSAQYLDIVFDVPIRDNPVFTYRMDPKGEAALGKRVMAPFGRREMTGYIIGQRDEAPAALSAGSIKAVRRVVDGEPVFDSGDVELAKWMAGYYLCGLGEALAAMIPSGRRVGGYSSFDDDEDIAQAALSLSEEQEKALAAITAPAEKPPPFYLYGITGSGKTEVFLRAAESAIREGKSVIYLVPEISLTHQTAEAIGKRFGPVAATIHSGMSPSKRLTEWVRIRAGEVHIVVGPRSAVFAPVKNLGLIIIDEEHDGSYKSGNTPRYHARQVAMRRVATSGARLVMGSATPSAEAWKLMKDGGIKRLDLTRRLSGGSPPEIIPVSLEHTEGCLTGELKDEIRKTAQLGRQSILFLNRRGFAYFYHCKQCGFELSCKHCSVSLTYHKSKGRAVCHYCGYSVVPPKACPECGSLEAGFAGFGTEMIEEEVARTFPELRLRRADADTTGRKGSLAETLDIFKAGGMDILLGTQMVAKGLNFPGVRLVGVVLADTGLHMPDFRAAERTFSLIVQVAGRAGRYFPDGKVIVQTLRPHDPAITRACALDVEGFFTAELAQREMLGFPPYTRLIRFTLRSKEAERADGAIARLASIATPLIPRDADVLGPAECPIGIMSGNHRRQLILRGKTMGTLHTAARAILDRYDKGRDAKAYLEVDVDPVSLL</sequence>
<evidence type="ECO:0000256" key="7">
    <source>
        <dbReference type="ARBA" id="ARBA00022833"/>
    </source>
</evidence>
<dbReference type="HOGENOM" id="CLU_013353_4_1_12"/>
<keyword evidence="4 12" id="KW-0547">Nucleotide-binding</keyword>
<reference evidence="15" key="1">
    <citation type="submission" date="2009-12" db="EMBL/GenBank/DDBJ databases">
        <title>Complete sequence of Treponema primitia strain ZAS-2.</title>
        <authorList>
            <person name="Tetu S.G."/>
            <person name="Matson E."/>
            <person name="Ren Q."/>
            <person name="Seshadri R."/>
            <person name="Elbourne L."/>
            <person name="Hassan K.A."/>
            <person name="Durkin A."/>
            <person name="Radune D."/>
            <person name="Mohamoud Y."/>
            <person name="Shay R."/>
            <person name="Jin S."/>
            <person name="Zhang X."/>
            <person name="Lucey K."/>
            <person name="Ballor N.R."/>
            <person name="Ottesen E."/>
            <person name="Rosenthal R."/>
            <person name="Allen A."/>
            <person name="Leadbetter J.R."/>
            <person name="Paulsen I.T."/>
        </authorList>
    </citation>
    <scope>NUCLEOTIDE SEQUENCE [LARGE SCALE GENOMIC DNA]</scope>
    <source>
        <strain evidence="15">ATCC BAA-887 / DSM 12427 / ZAS-2</strain>
    </source>
</reference>
<keyword evidence="3 12" id="KW-0479">Metal-binding</keyword>
<evidence type="ECO:0000256" key="5">
    <source>
        <dbReference type="ARBA" id="ARBA00022801"/>
    </source>
</evidence>
<comment type="catalytic activity">
    <reaction evidence="12">
        <text>Couples ATP hydrolysis with the unwinding of duplex DNA by translocating in the 3'-5' direction.</text>
        <dbReference type="EC" id="5.6.2.4"/>
    </reaction>
</comment>
<dbReference type="SMART" id="SM00490">
    <property type="entry name" value="HELICc"/>
    <property type="match status" value="1"/>
</dbReference>
<dbReference type="InterPro" id="IPR014001">
    <property type="entry name" value="Helicase_ATP-bd"/>
</dbReference>
<feature type="binding site" evidence="12">
    <location>
        <position position="410"/>
    </location>
    <ligand>
        <name>Zn(2+)</name>
        <dbReference type="ChEBI" id="CHEBI:29105"/>
        <label>1</label>
    </ligand>
</feature>
<keyword evidence="15" id="KW-1185">Reference proteome</keyword>
<dbReference type="GO" id="GO:0006269">
    <property type="term" value="P:DNA replication, synthesis of primer"/>
    <property type="evidence" value="ECO:0007669"/>
    <property type="project" value="UniProtKB-KW"/>
</dbReference>
<dbReference type="InterPro" id="IPR041222">
    <property type="entry name" value="PriA_3primeBD"/>
</dbReference>
<feature type="binding site" evidence="12">
    <location>
        <position position="370"/>
    </location>
    <ligand>
        <name>Zn(2+)</name>
        <dbReference type="ChEBI" id="CHEBI:29105"/>
        <label>1</label>
    </ligand>
</feature>
<evidence type="ECO:0000256" key="4">
    <source>
        <dbReference type="ARBA" id="ARBA00022741"/>
    </source>
</evidence>
<dbReference type="GO" id="GO:1990077">
    <property type="term" value="C:primosome complex"/>
    <property type="evidence" value="ECO:0007669"/>
    <property type="project" value="UniProtKB-UniRule"/>
</dbReference>
<keyword evidence="5 12" id="KW-0378">Hydrolase</keyword>
<dbReference type="NCBIfam" id="TIGR00595">
    <property type="entry name" value="priA"/>
    <property type="match status" value="1"/>
</dbReference>
<evidence type="ECO:0000256" key="1">
    <source>
        <dbReference type="ARBA" id="ARBA00022515"/>
    </source>
</evidence>
<dbReference type="Gene3D" id="3.40.1440.60">
    <property type="entry name" value="PriA, 3(prime) DNA-binding domain"/>
    <property type="match status" value="1"/>
</dbReference>
<evidence type="ECO:0000256" key="9">
    <source>
        <dbReference type="ARBA" id="ARBA00023125"/>
    </source>
</evidence>
<keyword evidence="1 12" id="KW-0639">Primosome</keyword>
<comment type="cofactor">
    <cofactor evidence="12">
        <name>Zn(2+)</name>
        <dbReference type="ChEBI" id="CHEBI:29105"/>
    </cofactor>
    <text evidence="12">Binds 2 zinc ions per subunit.</text>
</comment>
<dbReference type="GO" id="GO:0043138">
    <property type="term" value="F:3'-5' DNA helicase activity"/>
    <property type="evidence" value="ECO:0007669"/>
    <property type="project" value="UniProtKB-EC"/>
</dbReference>
<dbReference type="eggNOG" id="COG1198">
    <property type="taxonomic scope" value="Bacteria"/>
</dbReference>
<comment type="similarity">
    <text evidence="12">Belongs to the helicase family. PriA subfamily.</text>
</comment>
<dbReference type="InterPro" id="IPR041236">
    <property type="entry name" value="PriA_C"/>
</dbReference>
<evidence type="ECO:0000256" key="10">
    <source>
        <dbReference type="ARBA" id="ARBA00023235"/>
    </source>
</evidence>
<reference evidence="14 15" key="2">
    <citation type="journal article" date="2011" name="ISME J.">
        <title>RNA-seq reveals cooperative metabolic interactions between two termite-gut spirochete species in co-culture.</title>
        <authorList>
            <person name="Rosenthal A.Z."/>
            <person name="Matson E.G."/>
            <person name="Eldar A."/>
            <person name="Leadbetter J.R."/>
        </authorList>
    </citation>
    <scope>NUCLEOTIDE SEQUENCE [LARGE SCALE GENOMIC DNA]</scope>
    <source>
        <strain evidence="15">ATCC BAA-887 / DSM 12427 / ZAS-2</strain>
    </source>
</reference>
<dbReference type="HAMAP" id="MF_00983">
    <property type="entry name" value="PriA"/>
    <property type="match status" value="1"/>
</dbReference>
<dbReference type="EMBL" id="CP001843">
    <property type="protein sequence ID" value="AEF85167.1"/>
    <property type="molecule type" value="Genomic_DNA"/>
</dbReference>
<keyword evidence="7 12" id="KW-0862">Zinc</keyword>
<feature type="binding site" evidence="12">
    <location>
        <position position="407"/>
    </location>
    <ligand>
        <name>Zn(2+)</name>
        <dbReference type="ChEBI" id="CHEBI:29105"/>
        <label>1</label>
    </ligand>
</feature>
<comment type="function">
    <text evidence="12">Initiates the restart of stalled replication forks, which reloads the replicative helicase on sites other than the origin of replication. Recognizes and binds to abandoned replication forks and remodels them to uncover a helicase loading site. Promotes assembly of the primosome at these replication forks.</text>
</comment>
<dbReference type="InterPro" id="IPR005259">
    <property type="entry name" value="PriA"/>
</dbReference>
<comment type="catalytic activity">
    <reaction evidence="11 12">
        <text>ATP + H2O = ADP + phosphate + H(+)</text>
        <dbReference type="Rhea" id="RHEA:13065"/>
        <dbReference type="ChEBI" id="CHEBI:15377"/>
        <dbReference type="ChEBI" id="CHEBI:15378"/>
        <dbReference type="ChEBI" id="CHEBI:30616"/>
        <dbReference type="ChEBI" id="CHEBI:43474"/>
        <dbReference type="ChEBI" id="CHEBI:456216"/>
        <dbReference type="EC" id="5.6.2.4"/>
    </reaction>
</comment>
<keyword evidence="6 12" id="KW-0347">Helicase</keyword>
<dbReference type="Gene3D" id="3.40.50.300">
    <property type="entry name" value="P-loop containing nucleotide triphosphate hydrolases"/>
    <property type="match status" value="2"/>
</dbReference>
<evidence type="ECO:0000256" key="2">
    <source>
        <dbReference type="ARBA" id="ARBA00022705"/>
    </source>
</evidence>
<feature type="binding site" evidence="12">
    <location>
        <position position="376"/>
    </location>
    <ligand>
        <name>Zn(2+)</name>
        <dbReference type="ChEBI" id="CHEBI:29105"/>
        <label>2</label>
    </ligand>
</feature>
<evidence type="ECO:0000256" key="11">
    <source>
        <dbReference type="ARBA" id="ARBA00048988"/>
    </source>
</evidence>
<evidence type="ECO:0000313" key="15">
    <source>
        <dbReference type="Proteomes" id="UP000009223"/>
    </source>
</evidence>
<dbReference type="GO" id="GO:0016887">
    <property type="term" value="F:ATP hydrolysis activity"/>
    <property type="evidence" value="ECO:0007669"/>
    <property type="project" value="RHEA"/>
</dbReference>
<name>F5YGI2_TREPZ</name>
<dbReference type="PANTHER" id="PTHR30580">
    <property type="entry name" value="PRIMOSOMAL PROTEIN N"/>
    <property type="match status" value="1"/>
</dbReference>
<accession>F5YGI2</accession>
<feature type="binding site" evidence="12">
    <location>
        <position position="379"/>
    </location>
    <ligand>
        <name>Zn(2+)</name>
        <dbReference type="ChEBI" id="CHEBI:29105"/>
        <label>2</label>
    </ligand>
</feature>
<dbReference type="InterPro" id="IPR011545">
    <property type="entry name" value="DEAD/DEAH_box_helicase_dom"/>
</dbReference>
<organism evidence="14 15">
    <name type="scientific">Treponema primitia (strain ATCC BAA-887 / DSM 12427 / ZAS-2)</name>
    <dbReference type="NCBI Taxonomy" id="545694"/>
    <lineage>
        <taxon>Bacteria</taxon>
        <taxon>Pseudomonadati</taxon>
        <taxon>Spirochaetota</taxon>
        <taxon>Spirochaetia</taxon>
        <taxon>Spirochaetales</taxon>
        <taxon>Treponemataceae</taxon>
        <taxon>Treponema</taxon>
    </lineage>
</organism>
<dbReference type="FunFam" id="3.40.50.300:FF:000489">
    <property type="entry name" value="Primosome assembly protein PriA"/>
    <property type="match status" value="1"/>
</dbReference>
<evidence type="ECO:0000256" key="6">
    <source>
        <dbReference type="ARBA" id="ARBA00022806"/>
    </source>
</evidence>
<feature type="binding site" evidence="12">
    <location>
        <position position="394"/>
    </location>
    <ligand>
        <name>Zn(2+)</name>
        <dbReference type="ChEBI" id="CHEBI:29105"/>
        <label>2</label>
    </ligand>
</feature>
<dbReference type="GO" id="GO:0006302">
    <property type="term" value="P:double-strand break repair"/>
    <property type="evidence" value="ECO:0007669"/>
    <property type="project" value="InterPro"/>
</dbReference>
<dbReference type="OrthoDB" id="9759544at2"/>
<dbReference type="EC" id="5.6.2.4" evidence="12"/>
<dbReference type="Pfam" id="PF17764">
    <property type="entry name" value="PriA_3primeBD"/>
    <property type="match status" value="1"/>
</dbReference>
<dbReference type="Pfam" id="PF18319">
    <property type="entry name" value="Zn_ribbon_PriA"/>
    <property type="match status" value="1"/>
</dbReference>
<dbReference type="KEGG" id="tpi:TREPR_2605"/>
<keyword evidence="10 12" id="KW-0413">Isomerase</keyword>
<dbReference type="InterPro" id="IPR001650">
    <property type="entry name" value="Helicase_C-like"/>
</dbReference>